<evidence type="ECO:0000313" key="2">
    <source>
        <dbReference type="EMBL" id="GAA4495064.1"/>
    </source>
</evidence>
<comment type="caution">
    <text evidence="2">The sequence shown here is derived from an EMBL/GenBank/DDBJ whole genome shotgun (WGS) entry which is preliminary data.</text>
</comment>
<gene>
    <name evidence="2" type="ORF">GCM10023172_06170</name>
</gene>
<feature type="region of interest" description="Disordered" evidence="1">
    <location>
        <begin position="184"/>
        <end position="211"/>
    </location>
</feature>
<feature type="compositionally biased region" description="Polar residues" evidence="1">
    <location>
        <begin position="200"/>
        <end position="210"/>
    </location>
</feature>
<sequence length="262" mass="27849">MKSALRFLTLSLLTLTWCVLLSTVLVVGACSTGIGKDIGASGPLPGSTAGGKPVGLFFFVSSSDFNNQRTYYFTPAGQVYVDPTDFSAVALAAVPPGQHGSYAVNGKQMTIKWANGSTTAGNYHADESGFSCEGSFMCVAPLASAKQLAGTFEGHNAAVSVNANSLAAFRTLTLKPDGTFTRDNFTASHSESRHSDKSSFNTDAASTGPQQAGRWKLDGWYLTLTDAQGTARGVAFRTDWDEKTDQTKIFRFNGTSYKNTNL</sequence>
<dbReference type="EMBL" id="BAABGQ010000004">
    <property type="protein sequence ID" value="GAA4495064.1"/>
    <property type="molecule type" value="Genomic_DNA"/>
</dbReference>
<evidence type="ECO:0008006" key="4">
    <source>
        <dbReference type="Google" id="ProtNLM"/>
    </source>
</evidence>
<evidence type="ECO:0000256" key="1">
    <source>
        <dbReference type="SAM" id="MobiDB-lite"/>
    </source>
</evidence>
<accession>A0ABP8PZD4</accession>
<proteinExistence type="predicted"/>
<protein>
    <recommendedName>
        <fullName evidence="4">Lipoprotein</fullName>
    </recommendedName>
</protein>
<dbReference type="RefSeq" id="WP_208132572.1">
    <property type="nucleotide sequence ID" value="NZ_BAABGQ010000004.1"/>
</dbReference>
<reference evidence="3" key="1">
    <citation type="journal article" date="2019" name="Int. J. Syst. Evol. Microbiol.">
        <title>The Global Catalogue of Microorganisms (GCM) 10K type strain sequencing project: providing services to taxonomists for standard genome sequencing and annotation.</title>
        <authorList>
            <consortium name="The Broad Institute Genomics Platform"/>
            <consortium name="The Broad Institute Genome Sequencing Center for Infectious Disease"/>
            <person name="Wu L."/>
            <person name="Ma J."/>
        </authorList>
    </citation>
    <scope>NUCLEOTIDE SEQUENCE [LARGE SCALE GENOMIC DNA]</scope>
    <source>
        <strain evidence="3">JCM 17841</strain>
    </source>
</reference>
<organism evidence="2 3">
    <name type="scientific">Hymenobacter ginsengisoli</name>
    <dbReference type="NCBI Taxonomy" id="1051626"/>
    <lineage>
        <taxon>Bacteria</taxon>
        <taxon>Pseudomonadati</taxon>
        <taxon>Bacteroidota</taxon>
        <taxon>Cytophagia</taxon>
        <taxon>Cytophagales</taxon>
        <taxon>Hymenobacteraceae</taxon>
        <taxon>Hymenobacter</taxon>
    </lineage>
</organism>
<dbReference type="PROSITE" id="PS51257">
    <property type="entry name" value="PROKAR_LIPOPROTEIN"/>
    <property type="match status" value="1"/>
</dbReference>
<dbReference type="Proteomes" id="UP001501243">
    <property type="component" value="Unassembled WGS sequence"/>
</dbReference>
<evidence type="ECO:0000313" key="3">
    <source>
        <dbReference type="Proteomes" id="UP001501243"/>
    </source>
</evidence>
<name>A0ABP8PZD4_9BACT</name>
<keyword evidence="3" id="KW-1185">Reference proteome</keyword>